<comment type="caution">
    <text evidence="5">The sequence shown here is derived from an EMBL/GenBank/DDBJ whole genome shotgun (WGS) entry which is preliminary data.</text>
</comment>
<feature type="region of interest" description="Disordered" evidence="4">
    <location>
        <begin position="25"/>
        <end position="46"/>
    </location>
</feature>
<keyword evidence="2 3" id="KW-0040">ANK repeat</keyword>
<protein>
    <submittedName>
        <fullName evidence="5">Uncharacterized protein</fullName>
    </submittedName>
</protein>
<dbReference type="InterPro" id="IPR050745">
    <property type="entry name" value="Multifunctional_regulatory"/>
</dbReference>
<evidence type="ECO:0000313" key="6">
    <source>
        <dbReference type="Proteomes" id="UP000224854"/>
    </source>
</evidence>
<sequence length="1742" mass="189175">MPPLTPTERQRRIIQLSQQWGFVLPPAPTPLVRPKQPPSFRTSADDETAEKLMQRRADELAQFRPKGSLRQAFSSGNLKKGKNWDPRQVVEVLATCISNSGSPGVAEALIAKMAASGFDLAGSQRHKGSILGRRRSSDFHGNRSRLLRLAVDAKQLNMVHVLLPYADSAAMDECLPAAIRSRQVPIIQLLLSHGASVSESPDAQDAFRQLCSVNGQHDVIALILRSHGPPSSTLVSACLCEAAKAGCFENVLHLSRSTADGNHNQAEALKSAVASGRKDIALAIIMGNNPPQRPGVDEAFPFLYNNSSIDTSTKLQLAELLLCAGAAGLVVAKALERACVTHFVQMAKLLAEYGASIEYNEASVLKTAIERGQTDLVESLLRDGSTLSPSLASTCVLLISKQASFQERYNILNRLLLKGAHGSPINDILIDAVEAGDVDTVVLLLSPVFQPAANSSLLQETGSKSLSLGQVQHAVASVDHKSGEALRTAVLRGDLGMTKRLLTGKPSPETLSIVFPLTRKLSNVDRYQMVELFLKQSLSGPSLHAALHDALGQDVSQRDKSLIKLLLDYKADVNFDQGSGLTRLIQQRDMELLGLLVQKASPQTAAARLQDVIKVSDHQTRQEMALMLLDAGAAVGTQQVAQALLRVLEEAPIDMPLVRLLLERGSADINLEDGAIVKQAVTDTDLEVLELVFGIGNPAPRSVSLALKELVCLPSTMDKAHKFKMIMSRSSGKEDYNWLLVHEVQSILRGDATTSSLSTLQQVLAHGADPNAFKAASLCHAVIAANVAIVDLLFGCSTPPQPRALGTALPHALRISDPMDRLTLTKKLVEAGADSLEANRALTHAIATYTGDVTLIKTLASAADTSDGEALALSITKESPDIMEVLLTWSKYPTKTCNATLASAIEVKDRSLRYRMCQSLLKAGVSIEMASSALLVAARDGDLRLGDLLMAHGANISSNNGQAIIEACRNASTEVLRVLLRADVKSNKKTLDAGFQAATEVSDLNKRAEIFELLLNRGINTALVNSQLESAARSGDDGQTILRVLLRAGADPNHNNGESVVAATRSVFINSLEILLGLWKENGNAIKVSQPTLLRALKASWALERDNRFRVITDLFKAGLKATEELDITLNDAVNEENPEERLVRLLLQHGASPTTNGCKTLIDATQCLAPRSLGPLLQRDIAKDDISRAFNEVFTEDAFTRWFTDAGLDTAKLLLAKGVSSQATCLPLALVMKQSTAATRPLANNFFDLFMQHEPDVEYNNGELLQAAASKADVEWTSRLLECKPSAQTLSMGFQCIFDTELTQDGVLDLFTMFADYHQDGTRIDVMMEQQGAEPVLVRAIKQYPRSTKILVTLLDAGFYHDQVTTCRIHGEIEDEEETRLLTWAISQPQKRVSTAMIETLMQRGAKVNAESSLSGTTPLMVAIQTKRPDVVKLLLLQDADVDAFDYQGRTPLSMATYIGGDIGVEMMTSLLAAEPCRDDGSLHNAARDLNLAAVKVLVQAGHDADFPSPLHGGRSALGEICLHGSDAKDMTMERERAMQKVMTFLIDCKSDLSVKISGKPLLYLCFDAADAVTTTRAFLRSGMWKHVNKEFNYHVDQGYTYSPTMYVDRLVGESDTKNQLVQVLRGSRAADVFYANDGPQPQGAVGVPEDLQVKERARKTRLERMAEDSEEFSIAMARKREIANVEREIQGQRAIMEEARRRKMHSEDVAALRSKAQLEESLASGYWAHASAGGVGARGG</sequence>
<evidence type="ECO:0000256" key="4">
    <source>
        <dbReference type="SAM" id="MobiDB-lite"/>
    </source>
</evidence>
<evidence type="ECO:0000256" key="2">
    <source>
        <dbReference type="ARBA" id="ARBA00023043"/>
    </source>
</evidence>
<name>A0A2C5YRX3_9HYPO</name>
<dbReference type="PROSITE" id="PS50297">
    <property type="entry name" value="ANK_REP_REGION"/>
    <property type="match status" value="1"/>
</dbReference>
<dbReference type="PANTHER" id="PTHR24189:SF50">
    <property type="entry name" value="ANKYRIN REPEAT AND SOCS BOX PROTEIN 2"/>
    <property type="match status" value="1"/>
</dbReference>
<gene>
    <name evidence="5" type="ORF">CDD82_7615</name>
</gene>
<dbReference type="InterPro" id="IPR002110">
    <property type="entry name" value="Ankyrin_rpt"/>
</dbReference>
<evidence type="ECO:0000313" key="5">
    <source>
        <dbReference type="EMBL" id="PHH69661.1"/>
    </source>
</evidence>
<dbReference type="Gene3D" id="1.25.40.20">
    <property type="entry name" value="Ankyrin repeat-containing domain"/>
    <property type="match status" value="6"/>
</dbReference>
<dbReference type="Proteomes" id="UP000224854">
    <property type="component" value="Unassembled WGS sequence"/>
</dbReference>
<feature type="repeat" description="ANK" evidence="3">
    <location>
        <begin position="1416"/>
        <end position="1448"/>
    </location>
</feature>
<reference evidence="5 6" key="1">
    <citation type="submission" date="2017-06" db="EMBL/GenBank/DDBJ databases">
        <title>Ant-infecting Ophiocordyceps genomes reveal a high diversity of potential behavioral manipulation genes and a possible major role for enterotoxins.</title>
        <authorList>
            <person name="De Bekker C."/>
            <person name="Evans H.C."/>
            <person name="Brachmann A."/>
            <person name="Hughes D.P."/>
        </authorList>
    </citation>
    <scope>NUCLEOTIDE SEQUENCE [LARGE SCALE GENOMIC DNA]</scope>
    <source>
        <strain evidence="5 6">1348a</strain>
    </source>
</reference>
<evidence type="ECO:0000256" key="1">
    <source>
        <dbReference type="ARBA" id="ARBA00022737"/>
    </source>
</evidence>
<dbReference type="SUPFAM" id="SSF48403">
    <property type="entry name" value="Ankyrin repeat"/>
    <property type="match status" value="3"/>
</dbReference>
<proteinExistence type="predicted"/>
<accession>A0A2C5YRX3</accession>
<dbReference type="InterPro" id="IPR036770">
    <property type="entry name" value="Ankyrin_rpt-contain_sf"/>
</dbReference>
<dbReference type="OrthoDB" id="194358at2759"/>
<dbReference type="EMBL" id="NJEU01000903">
    <property type="protein sequence ID" value="PHH69661.1"/>
    <property type="molecule type" value="Genomic_DNA"/>
</dbReference>
<dbReference type="SMART" id="SM00248">
    <property type="entry name" value="ANK"/>
    <property type="match status" value="11"/>
</dbReference>
<dbReference type="PROSITE" id="PS50088">
    <property type="entry name" value="ANK_REPEAT"/>
    <property type="match status" value="2"/>
</dbReference>
<keyword evidence="1" id="KW-0677">Repeat</keyword>
<dbReference type="PANTHER" id="PTHR24189">
    <property type="entry name" value="MYOTROPHIN"/>
    <property type="match status" value="1"/>
</dbReference>
<dbReference type="Pfam" id="PF12796">
    <property type="entry name" value="Ank_2"/>
    <property type="match status" value="1"/>
</dbReference>
<feature type="compositionally biased region" description="Pro residues" evidence="4">
    <location>
        <begin position="25"/>
        <end position="37"/>
    </location>
</feature>
<organism evidence="5 6">
    <name type="scientific">Ophiocordyceps australis</name>
    <dbReference type="NCBI Taxonomy" id="1399860"/>
    <lineage>
        <taxon>Eukaryota</taxon>
        <taxon>Fungi</taxon>
        <taxon>Dikarya</taxon>
        <taxon>Ascomycota</taxon>
        <taxon>Pezizomycotina</taxon>
        <taxon>Sordariomycetes</taxon>
        <taxon>Hypocreomycetidae</taxon>
        <taxon>Hypocreales</taxon>
        <taxon>Ophiocordycipitaceae</taxon>
        <taxon>Ophiocordyceps</taxon>
    </lineage>
</organism>
<keyword evidence="6" id="KW-1185">Reference proteome</keyword>
<evidence type="ECO:0000256" key="3">
    <source>
        <dbReference type="PROSITE-ProRule" id="PRU00023"/>
    </source>
</evidence>
<feature type="repeat" description="ANK" evidence="3">
    <location>
        <begin position="929"/>
        <end position="961"/>
    </location>
</feature>